<evidence type="ECO:0000256" key="1">
    <source>
        <dbReference type="ARBA" id="ARBA00006226"/>
    </source>
</evidence>
<organism evidence="3 4">
    <name type="scientific">Paenibacillus arenosi</name>
    <dbReference type="NCBI Taxonomy" id="2774142"/>
    <lineage>
        <taxon>Bacteria</taxon>
        <taxon>Bacillati</taxon>
        <taxon>Bacillota</taxon>
        <taxon>Bacilli</taxon>
        <taxon>Bacillales</taxon>
        <taxon>Paenibacillaceae</taxon>
        <taxon>Paenibacillus</taxon>
    </lineage>
</organism>
<evidence type="ECO:0000313" key="4">
    <source>
        <dbReference type="Proteomes" id="UP000634529"/>
    </source>
</evidence>
<dbReference type="Proteomes" id="UP000634529">
    <property type="component" value="Unassembled WGS sequence"/>
</dbReference>
<gene>
    <name evidence="3" type="ORF">IFO66_02930</name>
</gene>
<name>A0ABR9AT14_9BACL</name>
<dbReference type="RefSeq" id="WP_192023662.1">
    <property type="nucleotide sequence ID" value="NZ_JACYTN010000001.1"/>
</dbReference>
<keyword evidence="4" id="KW-1185">Reference proteome</keyword>
<reference evidence="3 4" key="1">
    <citation type="submission" date="2020-09" db="EMBL/GenBank/DDBJ databases">
        <title>Paenibacillus sp. CAU 1523 isolated from sand of Haeundae Beach.</title>
        <authorList>
            <person name="Kim W."/>
        </authorList>
    </citation>
    <scope>NUCLEOTIDE SEQUENCE [LARGE SCALE GENOMIC DNA]</scope>
    <source>
        <strain evidence="3 4">CAU 1523</strain>
    </source>
</reference>
<dbReference type="InterPro" id="IPR007712">
    <property type="entry name" value="RelE/ParE_toxin"/>
</dbReference>
<dbReference type="InterPro" id="IPR051803">
    <property type="entry name" value="TA_system_RelE-like_toxin"/>
</dbReference>
<keyword evidence="2" id="KW-1277">Toxin-antitoxin system</keyword>
<dbReference type="Gene3D" id="3.30.2310.20">
    <property type="entry name" value="RelE-like"/>
    <property type="match status" value="1"/>
</dbReference>
<dbReference type="PANTHER" id="PTHR33755">
    <property type="entry name" value="TOXIN PARE1-RELATED"/>
    <property type="match status" value="1"/>
</dbReference>
<dbReference type="Pfam" id="PF05016">
    <property type="entry name" value="ParE_toxin"/>
    <property type="match status" value="1"/>
</dbReference>
<protein>
    <submittedName>
        <fullName evidence="3">Type II toxin-antitoxin system RelE/ParE family toxin</fullName>
    </submittedName>
</protein>
<proteinExistence type="inferred from homology"/>
<accession>A0ABR9AT14</accession>
<sequence>MAKLTWSPRSLSDLELIYEYIKLDSEENASYFIKQLITSTIDITEFPFSGRMVAEFKENRIREKIYKNYRIIYRISTDEVEVVTVLHQSRRLTK</sequence>
<evidence type="ECO:0000256" key="2">
    <source>
        <dbReference type="ARBA" id="ARBA00022649"/>
    </source>
</evidence>
<comment type="caution">
    <text evidence="3">The sequence shown here is derived from an EMBL/GenBank/DDBJ whole genome shotgun (WGS) entry which is preliminary data.</text>
</comment>
<comment type="similarity">
    <text evidence="1">Belongs to the RelE toxin family.</text>
</comment>
<dbReference type="InterPro" id="IPR035093">
    <property type="entry name" value="RelE/ParE_toxin_dom_sf"/>
</dbReference>
<dbReference type="EMBL" id="JACYTN010000001">
    <property type="protein sequence ID" value="MBD8497251.1"/>
    <property type="molecule type" value="Genomic_DNA"/>
</dbReference>
<dbReference type="PANTHER" id="PTHR33755:SF5">
    <property type="entry name" value="TYPE II TOXIN-ANTITOXIN SYSTEM RELE_PARE FAMILY TOXIN"/>
    <property type="match status" value="1"/>
</dbReference>
<evidence type="ECO:0000313" key="3">
    <source>
        <dbReference type="EMBL" id="MBD8497251.1"/>
    </source>
</evidence>